<accession>A0A564YC48</accession>
<proteinExistence type="predicted"/>
<feature type="transmembrane region" description="Helical" evidence="1">
    <location>
        <begin position="6"/>
        <end position="25"/>
    </location>
</feature>
<dbReference type="InterPro" id="IPR006876">
    <property type="entry name" value="LMBR1-like_membr_prot"/>
</dbReference>
<dbReference type="EMBL" id="CABIJS010000144">
    <property type="protein sequence ID" value="VUZ44820.1"/>
    <property type="molecule type" value="Genomic_DNA"/>
</dbReference>
<keyword evidence="1" id="KW-0812">Transmembrane</keyword>
<keyword evidence="1" id="KW-0472">Membrane</keyword>
<evidence type="ECO:0000313" key="2">
    <source>
        <dbReference type="EMBL" id="VUZ44820.1"/>
    </source>
</evidence>
<sequence length="74" mass="8548">MAYVLFAFALILFSLITLYLSHYYGQWKNQPVVCTISYTIGWLIFFLFISILPIDISSTFAYQNEIHNISTNSA</sequence>
<dbReference type="Pfam" id="PF04791">
    <property type="entry name" value="LMBR1"/>
    <property type="match status" value="1"/>
</dbReference>
<dbReference type="Proteomes" id="UP000321570">
    <property type="component" value="Unassembled WGS sequence"/>
</dbReference>
<protein>
    <submittedName>
        <fullName evidence="2">Uncharacterized protein</fullName>
    </submittedName>
</protein>
<name>A0A564YC48_HYMDI</name>
<evidence type="ECO:0000313" key="3">
    <source>
        <dbReference type="Proteomes" id="UP000321570"/>
    </source>
</evidence>
<feature type="non-terminal residue" evidence="2">
    <location>
        <position position="74"/>
    </location>
</feature>
<keyword evidence="3" id="KW-1185">Reference proteome</keyword>
<feature type="transmembrane region" description="Helical" evidence="1">
    <location>
        <begin position="32"/>
        <end position="54"/>
    </location>
</feature>
<reference evidence="2 3" key="1">
    <citation type="submission" date="2019-07" db="EMBL/GenBank/DDBJ databases">
        <authorList>
            <person name="Jastrzebski P J."/>
            <person name="Paukszto L."/>
            <person name="Jastrzebski P J."/>
        </authorList>
    </citation>
    <scope>NUCLEOTIDE SEQUENCE [LARGE SCALE GENOMIC DNA]</scope>
    <source>
        <strain evidence="2 3">WMS-il1</strain>
    </source>
</reference>
<evidence type="ECO:0000256" key="1">
    <source>
        <dbReference type="SAM" id="Phobius"/>
    </source>
</evidence>
<dbReference type="AlphaFoldDB" id="A0A564YC48"/>
<keyword evidence="1" id="KW-1133">Transmembrane helix</keyword>
<organism evidence="2 3">
    <name type="scientific">Hymenolepis diminuta</name>
    <name type="common">Rat tapeworm</name>
    <dbReference type="NCBI Taxonomy" id="6216"/>
    <lineage>
        <taxon>Eukaryota</taxon>
        <taxon>Metazoa</taxon>
        <taxon>Spiralia</taxon>
        <taxon>Lophotrochozoa</taxon>
        <taxon>Platyhelminthes</taxon>
        <taxon>Cestoda</taxon>
        <taxon>Eucestoda</taxon>
        <taxon>Cyclophyllidea</taxon>
        <taxon>Hymenolepididae</taxon>
        <taxon>Hymenolepis</taxon>
    </lineage>
</organism>
<gene>
    <name evidence="2" type="ORF">WMSIL1_LOCUS4926</name>
</gene>